<dbReference type="EMBL" id="JAAIUW010000010">
    <property type="protein sequence ID" value="KAF7811472.1"/>
    <property type="molecule type" value="Genomic_DNA"/>
</dbReference>
<evidence type="ECO:0000313" key="2">
    <source>
        <dbReference type="Proteomes" id="UP000634136"/>
    </source>
</evidence>
<name>A0A834T0H9_9FABA</name>
<dbReference type="Proteomes" id="UP000634136">
    <property type="component" value="Unassembled WGS sequence"/>
</dbReference>
<organism evidence="1 2">
    <name type="scientific">Senna tora</name>
    <dbReference type="NCBI Taxonomy" id="362788"/>
    <lineage>
        <taxon>Eukaryota</taxon>
        <taxon>Viridiplantae</taxon>
        <taxon>Streptophyta</taxon>
        <taxon>Embryophyta</taxon>
        <taxon>Tracheophyta</taxon>
        <taxon>Spermatophyta</taxon>
        <taxon>Magnoliopsida</taxon>
        <taxon>eudicotyledons</taxon>
        <taxon>Gunneridae</taxon>
        <taxon>Pentapetalae</taxon>
        <taxon>rosids</taxon>
        <taxon>fabids</taxon>
        <taxon>Fabales</taxon>
        <taxon>Fabaceae</taxon>
        <taxon>Caesalpinioideae</taxon>
        <taxon>Cassia clade</taxon>
        <taxon>Senna</taxon>
    </lineage>
</organism>
<dbReference type="AlphaFoldDB" id="A0A834T0H9"/>
<sequence length="39" mass="4540">MERIRFLSNVGLGSGQVFGQSLINLNRLDKEKTQELDWF</sequence>
<accession>A0A834T0H9</accession>
<keyword evidence="2" id="KW-1185">Reference proteome</keyword>
<protein>
    <submittedName>
        <fullName evidence="1">Uncharacterized protein</fullName>
    </submittedName>
</protein>
<proteinExistence type="predicted"/>
<evidence type="ECO:0000313" key="1">
    <source>
        <dbReference type="EMBL" id="KAF7811472.1"/>
    </source>
</evidence>
<gene>
    <name evidence="1" type="ORF">G2W53_032448</name>
</gene>
<reference evidence="1" key="1">
    <citation type="submission" date="2020-09" db="EMBL/GenBank/DDBJ databases">
        <title>Genome-Enabled Discovery of Anthraquinone Biosynthesis in Senna tora.</title>
        <authorList>
            <person name="Kang S.-H."/>
            <person name="Pandey R.P."/>
            <person name="Lee C.-M."/>
            <person name="Sim J.-S."/>
            <person name="Jeong J.-T."/>
            <person name="Choi B.-S."/>
            <person name="Jung M."/>
            <person name="Ginzburg D."/>
            <person name="Zhao K."/>
            <person name="Won S.Y."/>
            <person name="Oh T.-J."/>
            <person name="Yu Y."/>
            <person name="Kim N.-H."/>
            <person name="Lee O.R."/>
            <person name="Lee T.-H."/>
            <person name="Bashyal P."/>
            <person name="Kim T.-S."/>
            <person name="Lee W.-H."/>
            <person name="Kawkins C."/>
            <person name="Kim C.-K."/>
            <person name="Kim J.S."/>
            <person name="Ahn B.O."/>
            <person name="Rhee S.Y."/>
            <person name="Sohng J.K."/>
        </authorList>
    </citation>
    <scope>NUCLEOTIDE SEQUENCE</scope>
    <source>
        <tissue evidence="1">Leaf</tissue>
    </source>
</reference>
<comment type="caution">
    <text evidence="1">The sequence shown here is derived from an EMBL/GenBank/DDBJ whole genome shotgun (WGS) entry which is preliminary data.</text>
</comment>